<evidence type="ECO:0000313" key="2">
    <source>
        <dbReference type="EMBL" id="AHM03248.1"/>
    </source>
</evidence>
<keyword evidence="2" id="KW-0449">Lipoprotein</keyword>
<evidence type="ECO:0000313" key="3">
    <source>
        <dbReference type="Proteomes" id="UP000019593"/>
    </source>
</evidence>
<keyword evidence="3" id="KW-1185">Reference proteome</keyword>
<name>W8RQA5_9RHOB</name>
<dbReference type="InterPro" id="IPR029046">
    <property type="entry name" value="LolA/LolB/LppX"/>
</dbReference>
<dbReference type="HOGENOM" id="CLU_055272_5_0_5"/>
<evidence type="ECO:0000256" key="1">
    <source>
        <dbReference type="ARBA" id="ARBA00022729"/>
    </source>
</evidence>
<dbReference type="InterPro" id="IPR004564">
    <property type="entry name" value="OM_lipoprot_carrier_LolA-like"/>
</dbReference>
<accession>W8RQA5</accession>
<dbReference type="EMBL" id="CP004372">
    <property type="protein sequence ID" value="AHM03248.1"/>
    <property type="molecule type" value="Genomic_DNA"/>
</dbReference>
<protein>
    <submittedName>
        <fullName evidence="2">Outer membrane lipoprotein carrier protein LolA</fullName>
    </submittedName>
</protein>
<dbReference type="Pfam" id="PF03548">
    <property type="entry name" value="LolA"/>
    <property type="match status" value="1"/>
</dbReference>
<dbReference type="CDD" id="cd16325">
    <property type="entry name" value="LolA"/>
    <property type="match status" value="1"/>
</dbReference>
<dbReference type="eggNOG" id="COG2834">
    <property type="taxonomic scope" value="Bacteria"/>
</dbReference>
<dbReference type="Gene3D" id="2.50.20.10">
    <property type="entry name" value="Lipoprotein localisation LolA/LolB/LppX"/>
    <property type="match status" value="1"/>
</dbReference>
<proteinExistence type="predicted"/>
<dbReference type="PATRIC" id="fig|1294273.3.peg.818"/>
<dbReference type="Proteomes" id="UP000019593">
    <property type="component" value="Chromosome"/>
</dbReference>
<dbReference type="AlphaFoldDB" id="W8RQA5"/>
<reference evidence="2 3" key="1">
    <citation type="submission" date="2013-03" db="EMBL/GenBank/DDBJ databases">
        <authorList>
            <person name="Fiebig A."/>
            <person name="Goeker M."/>
            <person name="Klenk H.-P.P."/>
        </authorList>
    </citation>
    <scope>NUCLEOTIDE SEQUENCE [LARGE SCALE GENOMIC DNA]</scope>
    <source>
        <strain evidence="3">DSM 19469</strain>
    </source>
</reference>
<dbReference type="KEGG" id="red:roselon_00836"/>
<dbReference type="PANTHER" id="PTHR35869">
    <property type="entry name" value="OUTER-MEMBRANE LIPOPROTEIN CARRIER PROTEIN"/>
    <property type="match status" value="1"/>
</dbReference>
<dbReference type="SUPFAM" id="SSF89392">
    <property type="entry name" value="Prokaryotic lipoproteins and lipoprotein localization factors"/>
    <property type="match status" value="1"/>
</dbReference>
<gene>
    <name evidence="2" type="ORF">roselon_00836</name>
</gene>
<dbReference type="STRING" id="1294273.roselon_00836"/>
<organism evidence="2 3">
    <name type="scientific">Roseicyclus elongatus DSM 19469</name>
    <dbReference type="NCBI Taxonomy" id="1294273"/>
    <lineage>
        <taxon>Bacteria</taxon>
        <taxon>Pseudomonadati</taxon>
        <taxon>Pseudomonadota</taxon>
        <taxon>Alphaproteobacteria</taxon>
        <taxon>Rhodobacterales</taxon>
        <taxon>Roseobacteraceae</taxon>
        <taxon>Roseicyclus</taxon>
    </lineage>
</organism>
<sequence>MADQIPLRELSRYLNAITTAEADFTQINDDGSVSTGHVYLRRPGNMRFEYADDDLLVMAGGQQVAIFDGRSNARPEQYPLRETPLSIILAAEVDLGRSDMVVSHAYDGTTTRVVAQDPDRPEIGSLTMVFTPDPTELRQWIVRDDTGAETTVILGALEQGAEIPLIQFNITHEIRRREGD</sequence>
<keyword evidence="1" id="KW-0732">Signal</keyword>
<dbReference type="PANTHER" id="PTHR35869:SF1">
    <property type="entry name" value="OUTER-MEMBRANE LIPOPROTEIN CARRIER PROTEIN"/>
    <property type="match status" value="1"/>
</dbReference>